<feature type="compositionally biased region" description="Basic and acidic residues" evidence="2">
    <location>
        <begin position="1111"/>
        <end position="1123"/>
    </location>
</feature>
<feature type="compositionally biased region" description="Basic and acidic residues" evidence="2">
    <location>
        <begin position="2104"/>
        <end position="2119"/>
    </location>
</feature>
<feature type="compositionally biased region" description="Polar residues" evidence="2">
    <location>
        <begin position="2892"/>
        <end position="2905"/>
    </location>
</feature>
<feature type="compositionally biased region" description="Basic and acidic residues" evidence="2">
    <location>
        <begin position="4759"/>
        <end position="4786"/>
    </location>
</feature>
<feature type="region of interest" description="Disordered" evidence="2">
    <location>
        <begin position="881"/>
        <end position="933"/>
    </location>
</feature>
<feature type="compositionally biased region" description="Polar residues" evidence="2">
    <location>
        <begin position="231"/>
        <end position="247"/>
    </location>
</feature>
<feature type="compositionally biased region" description="Polar residues" evidence="2">
    <location>
        <begin position="4971"/>
        <end position="4990"/>
    </location>
</feature>
<feature type="compositionally biased region" description="Basic and acidic residues" evidence="2">
    <location>
        <begin position="2649"/>
        <end position="2658"/>
    </location>
</feature>
<feature type="compositionally biased region" description="Basic and acidic residues" evidence="2">
    <location>
        <begin position="5266"/>
        <end position="5282"/>
    </location>
</feature>
<feature type="region of interest" description="Disordered" evidence="2">
    <location>
        <begin position="2170"/>
        <end position="2221"/>
    </location>
</feature>
<feature type="region of interest" description="Disordered" evidence="2">
    <location>
        <begin position="2042"/>
        <end position="2152"/>
    </location>
</feature>
<feature type="coiled-coil region" evidence="1">
    <location>
        <begin position="5812"/>
        <end position="5839"/>
    </location>
</feature>
<feature type="compositionally biased region" description="Basic and acidic residues" evidence="2">
    <location>
        <begin position="104"/>
        <end position="143"/>
    </location>
</feature>
<feature type="compositionally biased region" description="Basic residues" evidence="2">
    <location>
        <begin position="4523"/>
        <end position="4533"/>
    </location>
</feature>
<feature type="compositionally biased region" description="Low complexity" evidence="2">
    <location>
        <begin position="586"/>
        <end position="596"/>
    </location>
</feature>
<feature type="compositionally biased region" description="Basic and acidic residues" evidence="2">
    <location>
        <begin position="5216"/>
        <end position="5226"/>
    </location>
</feature>
<feature type="region of interest" description="Disordered" evidence="2">
    <location>
        <begin position="5155"/>
        <end position="5473"/>
    </location>
</feature>
<feature type="compositionally biased region" description="Basic and acidic residues" evidence="2">
    <location>
        <begin position="1498"/>
        <end position="1512"/>
    </location>
</feature>
<feature type="compositionally biased region" description="Basic residues" evidence="2">
    <location>
        <begin position="4885"/>
        <end position="4897"/>
    </location>
</feature>
<feature type="compositionally biased region" description="Basic and acidic residues" evidence="2">
    <location>
        <begin position="2018"/>
        <end position="2027"/>
    </location>
</feature>
<feature type="region of interest" description="Disordered" evidence="2">
    <location>
        <begin position="314"/>
        <end position="339"/>
    </location>
</feature>
<feature type="compositionally biased region" description="Basic and acidic residues" evidence="2">
    <location>
        <begin position="1300"/>
        <end position="1317"/>
    </location>
</feature>
<feature type="compositionally biased region" description="Basic and acidic residues" evidence="2">
    <location>
        <begin position="1056"/>
        <end position="1092"/>
    </location>
</feature>
<feature type="compositionally biased region" description="Polar residues" evidence="2">
    <location>
        <begin position="2536"/>
        <end position="2546"/>
    </location>
</feature>
<dbReference type="EMBL" id="KN846975">
    <property type="protein sequence ID" value="KIW75360.1"/>
    <property type="molecule type" value="Genomic_DNA"/>
</dbReference>
<feature type="region of interest" description="Disordered" evidence="2">
    <location>
        <begin position="3097"/>
        <end position="3627"/>
    </location>
</feature>
<feature type="region of interest" description="Disordered" evidence="2">
    <location>
        <begin position="688"/>
        <end position="858"/>
    </location>
</feature>
<feature type="compositionally biased region" description="Basic residues" evidence="2">
    <location>
        <begin position="3160"/>
        <end position="3171"/>
    </location>
</feature>
<evidence type="ECO:0000256" key="2">
    <source>
        <dbReference type="SAM" id="MobiDB-lite"/>
    </source>
</evidence>
<gene>
    <name evidence="3" type="ORF">Z517_10101</name>
</gene>
<feature type="compositionally biased region" description="Basic and acidic residues" evidence="2">
    <location>
        <begin position="2292"/>
        <end position="2307"/>
    </location>
</feature>
<feature type="compositionally biased region" description="Basic residues" evidence="2">
    <location>
        <begin position="4591"/>
        <end position="4603"/>
    </location>
</feature>
<evidence type="ECO:0000256" key="1">
    <source>
        <dbReference type="SAM" id="Coils"/>
    </source>
</evidence>
<feature type="compositionally biased region" description="Acidic residues" evidence="2">
    <location>
        <begin position="3744"/>
        <end position="3754"/>
    </location>
</feature>
<feature type="compositionally biased region" description="Polar residues" evidence="2">
    <location>
        <begin position="3801"/>
        <end position="3810"/>
    </location>
</feature>
<feature type="compositionally biased region" description="Acidic residues" evidence="2">
    <location>
        <begin position="783"/>
        <end position="800"/>
    </location>
</feature>
<feature type="compositionally biased region" description="Basic and acidic residues" evidence="2">
    <location>
        <begin position="4484"/>
        <end position="4497"/>
    </location>
</feature>
<feature type="compositionally biased region" description="Acidic residues" evidence="2">
    <location>
        <begin position="3999"/>
        <end position="4012"/>
    </location>
</feature>
<feature type="compositionally biased region" description="Acidic residues" evidence="2">
    <location>
        <begin position="5205"/>
        <end position="5214"/>
    </location>
</feature>
<feature type="region of interest" description="Disordered" evidence="2">
    <location>
        <begin position="1"/>
        <end position="285"/>
    </location>
</feature>
<feature type="compositionally biased region" description="Polar residues" evidence="2">
    <location>
        <begin position="2749"/>
        <end position="2764"/>
    </location>
</feature>
<feature type="compositionally biased region" description="Low complexity" evidence="2">
    <location>
        <begin position="5665"/>
        <end position="5679"/>
    </location>
</feature>
<feature type="region of interest" description="Disordered" evidence="2">
    <location>
        <begin position="4661"/>
        <end position="4846"/>
    </location>
</feature>
<feature type="compositionally biased region" description="Low complexity" evidence="2">
    <location>
        <begin position="1740"/>
        <end position="1760"/>
    </location>
</feature>
<feature type="compositionally biased region" description="Polar residues" evidence="2">
    <location>
        <begin position="2078"/>
        <end position="2088"/>
    </location>
</feature>
<feature type="compositionally biased region" description="Polar residues" evidence="2">
    <location>
        <begin position="5542"/>
        <end position="5561"/>
    </location>
</feature>
<feature type="compositionally biased region" description="Basic and acidic residues" evidence="2">
    <location>
        <begin position="2389"/>
        <end position="2402"/>
    </location>
</feature>
<protein>
    <recommendedName>
        <fullName evidence="5">Involucrin repeat protein</fullName>
    </recommendedName>
</protein>
<dbReference type="STRING" id="1442368.A0A0D2G970"/>
<feature type="region of interest" description="Disordered" evidence="2">
    <location>
        <begin position="2246"/>
        <end position="2316"/>
    </location>
</feature>
<feature type="compositionally biased region" description="Basic and acidic residues" evidence="2">
    <location>
        <begin position="3126"/>
        <end position="3143"/>
    </location>
</feature>
<keyword evidence="4" id="KW-1185">Reference proteome</keyword>
<feature type="region of interest" description="Disordered" evidence="2">
    <location>
        <begin position="1964"/>
        <end position="2027"/>
    </location>
</feature>
<name>A0A0D2G970_9EURO</name>
<feature type="compositionally biased region" description="Basic residues" evidence="2">
    <location>
        <begin position="2659"/>
        <end position="2670"/>
    </location>
</feature>
<feature type="compositionally biased region" description="Basic and acidic residues" evidence="2">
    <location>
        <begin position="1395"/>
        <end position="1409"/>
    </location>
</feature>
<feature type="compositionally biased region" description="Basic and acidic residues" evidence="2">
    <location>
        <begin position="74"/>
        <end position="96"/>
    </location>
</feature>
<feature type="region of interest" description="Disordered" evidence="2">
    <location>
        <begin position="1580"/>
        <end position="1902"/>
    </location>
</feature>
<feature type="compositionally biased region" description="Polar residues" evidence="2">
    <location>
        <begin position="3256"/>
        <end position="3276"/>
    </location>
</feature>
<feature type="compositionally biased region" description="Polar residues" evidence="2">
    <location>
        <begin position="970"/>
        <end position="991"/>
    </location>
</feature>
<feature type="compositionally biased region" description="Basic and acidic residues" evidence="2">
    <location>
        <begin position="17"/>
        <end position="26"/>
    </location>
</feature>
<feature type="compositionally biased region" description="Basic residues" evidence="2">
    <location>
        <begin position="3968"/>
        <end position="3978"/>
    </location>
</feature>
<feature type="compositionally biased region" description="Basic and acidic residues" evidence="2">
    <location>
        <begin position="1611"/>
        <end position="1634"/>
    </location>
</feature>
<feature type="region of interest" description="Disordered" evidence="2">
    <location>
        <begin position="2340"/>
        <end position="2368"/>
    </location>
</feature>
<organism evidence="3 4">
    <name type="scientific">Fonsecaea pedrosoi CBS 271.37</name>
    <dbReference type="NCBI Taxonomy" id="1442368"/>
    <lineage>
        <taxon>Eukaryota</taxon>
        <taxon>Fungi</taxon>
        <taxon>Dikarya</taxon>
        <taxon>Ascomycota</taxon>
        <taxon>Pezizomycotina</taxon>
        <taxon>Eurotiomycetes</taxon>
        <taxon>Chaetothyriomycetidae</taxon>
        <taxon>Chaetothyriales</taxon>
        <taxon>Herpotrichiellaceae</taxon>
        <taxon>Fonsecaea</taxon>
    </lineage>
</organism>
<feature type="compositionally biased region" description="Low complexity" evidence="2">
    <location>
        <begin position="1096"/>
        <end position="1109"/>
    </location>
</feature>
<feature type="region of interest" description="Disordered" evidence="2">
    <location>
        <begin position="6125"/>
        <end position="6148"/>
    </location>
</feature>
<feature type="compositionally biased region" description="Basic residues" evidence="2">
    <location>
        <begin position="4259"/>
        <end position="4268"/>
    </location>
</feature>
<feature type="compositionally biased region" description="Polar residues" evidence="2">
    <location>
        <begin position="2281"/>
        <end position="2291"/>
    </location>
</feature>
<feature type="compositionally biased region" description="Polar residues" evidence="2">
    <location>
        <begin position="2209"/>
        <end position="2220"/>
    </location>
</feature>
<feature type="compositionally biased region" description="Polar residues" evidence="2">
    <location>
        <begin position="2845"/>
        <end position="2860"/>
    </location>
</feature>
<feature type="compositionally biased region" description="Polar residues" evidence="2">
    <location>
        <begin position="3177"/>
        <end position="3187"/>
    </location>
</feature>
<dbReference type="PANTHER" id="PTHR40641:SF2">
    <property type="entry name" value="INVOLUCRIN REPEAT PROTEIN"/>
    <property type="match status" value="1"/>
</dbReference>
<feature type="compositionally biased region" description="Polar residues" evidence="2">
    <location>
        <begin position="4791"/>
        <end position="4800"/>
    </location>
</feature>
<evidence type="ECO:0000313" key="3">
    <source>
        <dbReference type="EMBL" id="KIW75360.1"/>
    </source>
</evidence>
<dbReference type="Proteomes" id="UP000053029">
    <property type="component" value="Unassembled WGS sequence"/>
</dbReference>
<feature type="compositionally biased region" description="Basic and acidic residues" evidence="2">
    <location>
        <begin position="2131"/>
        <end position="2148"/>
    </location>
</feature>
<feature type="region of interest" description="Disordered" evidence="2">
    <location>
        <begin position="4869"/>
        <end position="4933"/>
    </location>
</feature>
<accession>A0A0D2G970</accession>
<feature type="compositionally biased region" description="Basic and acidic residues" evidence="2">
    <location>
        <begin position="1766"/>
        <end position="1781"/>
    </location>
</feature>
<feature type="compositionally biased region" description="Polar residues" evidence="2">
    <location>
        <begin position="60"/>
        <end position="72"/>
    </location>
</feature>
<sequence>MRKSSSGRQRAGSEASSRYERPRNDDQDSPTGHFAPDATTTSSRRKSSRPSYHEEPDATYATTITDEPSQISGRYRDDTRKESERNDTRRRPSKTERRTKHERSRGSTEDTESWKPKKEDSPRDSRRTRKSSEKKDSARDYRHNSASLPQNQFPGEFPSTYSQPYRPPGLAAEYYGDQGESVASQPGVRPNAPNIVTSAEQAHLQEPTVEAKPPPEPSSMGQVGAAASYFGKTNNDSDIGSQSTPSKPHQKPSLGSNKPPKHGSYGASPRSSPGPPGNHAPPFDVAPGAVGSFPVSGTAVIGAAAEYYAGGGGGGGGGAGPSASAYQTPNRPPAGLHVTSTPYSAPAGFGVSHQHSNAGLYGGAAALAGAAAGAYVSGHPHNTPSLHQHQHSADMAGLAHDHSVSHGHQMHHAHRHKHQGLFGRFIDWWRDPEAVARFEEYTETIGVCKYCFDPRSSPADAPRRHDYRRRKPSPGSRYGSTTRVDKMYRHSSDENLRKSSSLKKKMVVGALTGYGVAKVGQAVVQQKHGFDDTYSVKSGRPVNQSRVSFQAEQPFSQDNDAGFQDPKRVGRSSVSSTQRRHRAGRSSSSSSSSSSHIVSRGAVLSAGMGAAGVAVGAAALGADSRRQRKNRSRSPSSGRRYFSKRVSPMHSYVDLSTTNDGSGGLMGFFTSPSANLKKGKKPKGLFNFSNASSSSSDADLRYGEGTIRRKPSKRRLPERQGRQHRNNPVPPMEDLFNRGAALADEANRREHKGRQKYDANKYVGPGSRGPHGRISMADHETTDERDDEWYDTDGEVDSESSVDTAMAYGGGFSASKSREHLAQGGRASVSDYNFRKDDQRRHRNSLGQAKFGDAPSFPTSSIETAAVVGAAGALGGWMASNALSQESNPPPTYSALDPMRELEPRPVSNPPSKAASPYATRVSSTSVPLQQPQPIPLIAPFIGQNISEDIQLEGQTSLKGQRTRGHVARDSNSPELPSQGPRSSVNFNLTDEQLKNEERSSGKDKGRGSRSDDNRRGRPTDSTFPVESTPNARKPMRDEISARPGRSSDAGGSSLDADKRVAEIDRELKRLYQEHEKAEERKRKDSSIKRAVESSVIGAAATVAIGGMANQDDRSRSGEEATPARKSSLKTREKDVSSPPETQQERIARMAAQRVRSTPSPVQHDDYSAFFVPTEIKEHLKEHNDKAEHRDEFGATVVEIAPGAPKPGSSHPFDPFNYRPFGLRSDDDPLLHPWPVPMLGLIEPTPPGSRVHSIRGDETPIIEPKSNEASDDIGEPLERKESKVTWGDPDTYVYEVVTPEYERSEYGPDSHFQDQRPADLPSPDEVVKVPFSVTEDSQQRPAVGRAWTLDEQEAESLEKEVSVIDDRPHISRTWTVDDKEAEEINQEPQPQSKEGSQETTHHSTEHESTPQRAISPVNGDLEEQHKDSFPPETDEIHGKKALYQSPFAETVSDPGITGINSPSVPPDTKPTTVLALEDVGDRSRTALLDQEITSDATRPSKSDLRRRERSRSSGDAFEPPSPQQVSSEVRDDVSPRQPLHATDSDRNLAKSVSSKTSALDMVLGTSAVLAANQLIKDAAEHDHISSPSRGEALSSRVEGPTTLSDANSGRRQKDSKGEYHSDPEEWERLREKSKGSKSSSKSDVGVMTSRKSENRRSDDSADFEPLWRSRTDDDLYENEKSKRRSRHSSGDLVEAPATSRNRKDDKRTSRGKHRGTSDGAQKADNASIVSNAPDRGPKESSGFFSNIFSSNKSDVSTSSKKSAKSSKSDSRADRERSEKSESRRKRRSRDKPEFDDVASAASEPATRSQHSPDRQTRNAGQNEISNDQTVDDGFVSAEETAGTPLQDMTEQESFLASRPEMPQPMVTDTPMDIDGVSGQMSETDTSSPPDPISSVHAHGTISPTENEHVAALPTTWMEDVHSGILPDEPATGVGEEERSFKESSSSPFPIPAASRRLSAIRTGDIPSSPLVASSPTAVPLHFRRPPISPTNPRFSMSSPVMSPSSPLTTPRTRQGRPKSTEFRSSKEFRPLYLVERQNFAKAAPPELSEEYPSLPSSKTSSAHPSMEDLRAEAYLQNLPDSFTPSRISAESFREHGRRHSYSYWHDDGEKRRESPDYLDSRSATPVPGEAQRARDQEKKPKPKYEFHSPSELLQDPAFFHDEALVDEEVVPHSPLPSVASTDVDQDYVSARSRSLSPARTRSQSRGRRSASTPRSTSVSWQDGIATAAAGALLGSALTVTSHEVLEKLQEDSPADETGTVRKLESMNVTPESGSKAAHNTGIDNETASQQQTERESIQANTDMHRSTESQVPTKDALDTNAWRGVFTEIHKRRLDTDVITNASPASNAEDLGARSLQKPADNERVTPSNLEEVVLAKSVDVVPTSLGEMVRDDTTSLEKVERSEEESGEGDEASVPPPSGAAEPLDSVRGLEQQAKPVLDPHEALEPQPEIYEAEAIQVDSESDKLQEARDKDDEDVQTAFNEASPSEAHVNAEQADVEDPKIGEPKDVIVSDIRDVEALTSGTTESFEDALDVQPTESTSAQDSDSSAHPEVEHHVDINEHLAADQTELEQPLAEGVLSSIAQSSRDPLEEAFKGAVQARGLVEGASVETAYQAFQPEIPDVRGTHLSTIREEGETPSVSTQQASEILRTEADVGRSKKDKRNKKKAKKALALGNLVESDSAPVDAETSQSPLEESHVKTSEPTLSGEVNKELASAGEGPNPFGDDSEIKTSESDIPPGDVKEGSDVPVTTDTDSRTITLSSTPEDDSGGAYSKKMKKGKRGKKQQLQSYDWDETGTGVDQTETREAEQATDPALQQSTPMSPSDEPAQPTLEGPGSLERSADSADTVQQDSGYVQETTSRSGKKKKSRKKMDAPPTIEQTGGQTPEEDPSTITILPSEQQPRTDQAAYVSSLIEEPNPTEQGVQEPEAIEESQAPSELLTPETIDVTSRKVAIDSSKPSSRSEVAGDQVPQTPGQANTLLSTFQEDGNSDEHQTLDASTPADLVGAESPLTSTKLSGDNVYTSFEEPEAAGANLKSTNATALVHALTPPDETQEVKVAATSGEPLPELPSAEDEQAAKHLGPELGAIPIIGEGEQVHDEPGVPAPNPPSVVKEEGMEEPQAASIHDEGLARAKSPLDETSIKESMAYQDEDMWAFTSKKSRKDRKKKRASAFDGLQNSGSGQEASLSDEIVTQPMVSEAGGDNKDTESPTEPVSAGAPPPDDLALAEDEPRHDDDTFPVTKKVKKDKKKKRTSLLKSTESYSSAQDGETANSVADSGIPHEESTTEAPTTQVAEIQLESQPALGGEEPQDIGDGSGSKKKSKKSKGKKNRQSLFDGDVAGSADDVRTESGDRLPQTSPTPAAEQTAEQVEGSDTVPDLDEKIEDAHGPQTREGQASPDSEEQNTSAVEQQIATVLSTEPAEHNDAPPQPAGNGTQSGTDPQPTLDVAEEMPRTLASSFERLPDVAMQSAQDEAVTKADDFSVSGAVTDETSVPEPVGTSDSPEPQALENPPPEAATLSFPVNPTTETTTDLTDKLAAECASELAPESTGEPLAEKIFEHPPESPIEPKIGSATDPIPVSTDESGVEPAVEPAVEPTREPLPQLSLEPNSDPINQPTLQPVNEPATEPSAEIDLETYIGAIGASTETTRKLISETDIEAPAKVSLDSSVGQVNGVGARGPTETAIESTPGQQLSSDDVVEEDFGLLSKRSRKEKKKKNKRQSTLVAETIRHSPPSSQTQAVSDEPELMFDESTEPSITKSTLPEGEMQGAAATTEDISKQSMAPTYVSAKKDKKKKKRQSTQVADTPQVETIADLSNGMNIESESLADPPSIDTAASESRLAIEPMTGDAIDAALPEGDAVTMEEDSEEVQQQKSETSWEDNLPSISTKSKKDKKKKKRQSNIEPATPEPKFEASSEDASQSQADNIAKVSAIEETEMSETVETPKGEDVPSALGDQDEEWSLPSDKKKKNRKKGQKLKSAEASLPQAGGQVSLQNDPDVESNIENVEEEGNVNLPEKQPIAEPIAQQDLAPAGAGQMVSTPSMPGTNPSISLGGLGNQPQAAGYVEEPRKVQTVSEEDRTDVEKLLQEEPAGAEPVRREAELVDGRARRVPEIAGSIAGTPEGVAMSNAAETTSTDQVFEHEDSSCKKAKKGKKKARQSAAEKAEEQEAVEKPVEEADSSTTPEAEQPVAEKEMSTRKKSKSKNGGRNQRQLSWDDSNAEPTGITAEIESTNVEALDKATPQAMPDQRFEPEEWNVTKKKGKKKKQPLTFADFEALPASVEASASPNPVVEGEQPEEKPLFSTSKDDVEDPPHTDDLNEEQRSDDNVLDTGSRSVSGAGRQYETSTDATILRRHGGMDSQDSKETAAQDFPAVAFGQIEADENKKIEPSHPIANASTTTPLEDKRADVSTESVAEAPASLHTDSAHVEGLSTSEAPILTERMQAQNSEGNPPETPISMQAGPRQADEIAIPDETKALPADDLQSREAPPLERVESEVQEAPSAAQEGVVVENITEEVVPSRSKKKNKKQRRSTYEEPVSEPRETGNVGPEVEAKESKLELAVVDSPEQDPAAEKSNDTVADEDTFASTKRVKKDKKKKRKTLSLEGDVNEPQPTIQNNLEKVEETTANKFQPGTEAMVTSIGTSSLEPDPERDIAEKATARAASQPLPVVEPTEDTLSGSAFPIHSAIQTSPPTADEMNAAGAPLLPPESESEMLEGTKLENTTACIPHAEELDSVIPDLASTKSSRKEKRKSKKKTVLEEEPKTDDIEDLRAENGADTPRDDMPAEPSKSSTLTEVQPESEWGFSSKKSKKKSRGSKALTAADEFETSGTATPGSNDDFMSAVQTPMQRTVSPELMDAVMAERNEVPTLETDSAEFFAPASSKKKSKKDKKRKSVLAWTGNEDQTAEAASGSSTTAPPTEPEISRTDEIACMEALPTDREKGHAKSKLETPAPLTASLEMKTGDNMDSIASANQGSLPSQDYTNNASDTHESAVLFGAAGDTPGQRALDKSIDPISTSEQAASPTTKLEHVDDTLPREMEIDPAQPASNIGDGMLNEGANRASMILDSAKGMFGADPANDQKTLSRDESAHFHAQDTHVELVTANTGVPDVIDHRQDVLETDTITSENRFATSKRGQEDAVADAIITVSKDGKDATGLEDPDFGINKDTSKRKKSKKDKKAKKKSGISEGLEDIVLPKMELDQTETLEPEIPEIIHNEAREFSDVPAHAQENTEDLSDVSATTRERRKRRKSPPAWSGEEPEDLPRDRALTPPPEHDDIMDTALGVAAGLGFGAGESESSRETPRKAPSPTRQPSAGWSFAKLDPVTKLAHAESNRDSGVQFESPDPSSGHFPSARDSGYVASPTIQDGEFGTPREIHTDINLRPPRPQSPTSSTEDVSKNVTSRHQVDQSISLETPRRKPSPVESTSKDRSSVLFNSSPAMPSPINTDIRNRSPQDMASTLQRSPSIHGHHLSREELRQQKAKISPHNDDSDQLAWNQISRSGVAPGNRSGFDSPTQANIMRPFSPGKTTLNAINEDSHEASSQIHPFVNPPTNLTPRQPAETDSLGTAGLAAAAGAAALVASAAISRDFPSPSAKSLGRSKSRTSSLRNLHSTSVSPYDPANFASGSSQAPVNAQSAGKAAARDREMADVYDGYGSLPGSPRSPTRPPSIRQRQSMQQIRDLEAKLDQLASENRSLAEAKIATEQQLEQAHFERNRVENAEVAFNAQIQERDAEITRLKQEVASLIATHESLKREHEQSLSSLRHNYDEAQSQWQDSLKELETLRSRHNELSTGMESIVRHEIDTALGEKNAEIERLRGELEAARGKIRDLQSQILSKGADDVVVFHDEDYFDQACQKLCQQVQGWVLRFSKFSDLKLCRTTNEVRDEKIVDRFDNAILDGSDVDDYLAHRVKRRDVFMSVVMTMIWEYVFTRYLFGMDRDQRQKLKQLEKNLGEVGPPSAVHQWRALTLTLLSKRESFKAQRESDTEAVAIEIFSTLSRFLPPPQHLENQIVGSLRNVMRTAVELSIEMRTQRAEYIMLPPLQPEYDTNGDLARKVYFNASLMNERSGETTSNEELEREHAVVRMVLFPLVVKKGDDNGVGDEEIVVCPAQVLIARPDKGKRVKSSARHVSGGSDAKSLRAVSTHSLAMSGMEGNENMF</sequence>
<feature type="region of interest" description="Disordered" evidence="2">
    <location>
        <begin position="2616"/>
        <end position="3021"/>
    </location>
</feature>
<feature type="compositionally biased region" description="Polar residues" evidence="2">
    <location>
        <begin position="3685"/>
        <end position="3696"/>
    </location>
</feature>
<feature type="compositionally biased region" description="Polar residues" evidence="2">
    <location>
        <begin position="5403"/>
        <end position="5417"/>
    </location>
</feature>
<feature type="compositionally biased region" description="Basic and acidic residues" evidence="2">
    <location>
        <begin position="2499"/>
        <end position="2518"/>
    </location>
</feature>
<dbReference type="OrthoDB" id="5365701at2759"/>
<feature type="region of interest" description="Disordered" evidence="2">
    <location>
        <begin position="5593"/>
        <end position="5679"/>
    </location>
</feature>
<feature type="region of interest" description="Disordered" evidence="2">
    <location>
        <begin position="3669"/>
        <end position="4620"/>
    </location>
</feature>
<feature type="region of interest" description="Disordered" evidence="2">
    <location>
        <begin position="551"/>
        <end position="596"/>
    </location>
</feature>
<feature type="compositionally biased region" description="Polar residues" evidence="2">
    <location>
        <begin position="5437"/>
        <end position="5469"/>
    </location>
</feature>
<feature type="compositionally biased region" description="Polar residues" evidence="2">
    <location>
        <begin position="5608"/>
        <end position="5621"/>
    </location>
</feature>
<feature type="compositionally biased region" description="Polar residues" evidence="2">
    <location>
        <begin position="5629"/>
        <end position="5641"/>
    </location>
</feature>
<proteinExistence type="predicted"/>
<feature type="compositionally biased region" description="Basic residues" evidence="2">
    <location>
        <begin position="3890"/>
        <end position="3901"/>
    </location>
</feature>
<feature type="compositionally biased region" description="Low complexity" evidence="2">
    <location>
        <begin position="1995"/>
        <end position="2006"/>
    </location>
</feature>
<feature type="compositionally biased region" description="Basic and acidic residues" evidence="2">
    <location>
        <begin position="4297"/>
        <end position="4327"/>
    </location>
</feature>
<feature type="compositionally biased region" description="Low complexity" evidence="2">
    <location>
        <begin position="4909"/>
        <end position="4920"/>
    </location>
</feature>
<dbReference type="PANTHER" id="PTHR40641">
    <property type="entry name" value="INVOLUCRIN REPEAT PROTEIN (AFU_ORTHOLOGUE AFUA_2G08060)"/>
    <property type="match status" value="1"/>
</dbReference>
<feature type="compositionally biased region" description="Polar residues" evidence="2">
    <location>
        <begin position="1020"/>
        <end position="1031"/>
    </location>
</feature>
<feature type="region of interest" description="Disordered" evidence="2">
    <location>
        <begin position="1922"/>
        <end position="1951"/>
    </location>
</feature>
<dbReference type="GeneID" id="25309591"/>
<feature type="compositionally biased region" description="Polar residues" evidence="2">
    <location>
        <begin position="2971"/>
        <end position="2988"/>
    </location>
</feature>
<feature type="compositionally biased region" description="Polar residues" evidence="2">
    <location>
        <begin position="3607"/>
        <end position="3621"/>
    </location>
</feature>
<feature type="region of interest" description="Disordered" evidence="2">
    <location>
        <begin position="4967"/>
        <end position="5013"/>
    </location>
</feature>
<feature type="compositionally biased region" description="Polar residues" evidence="2">
    <location>
        <begin position="3287"/>
        <end position="3301"/>
    </location>
</feature>
<feature type="compositionally biased region" description="Polar residues" evidence="2">
    <location>
        <begin position="144"/>
        <end position="163"/>
    </location>
</feature>
<feature type="region of interest" description="Disordered" evidence="2">
    <location>
        <begin position="4939"/>
        <end position="4958"/>
    </location>
</feature>
<feature type="compositionally biased region" description="Basic and acidic residues" evidence="2">
    <location>
        <begin position="3554"/>
        <end position="3563"/>
    </location>
</feature>
<feature type="compositionally biased region" description="Polar residues" evidence="2">
    <location>
        <begin position="4039"/>
        <end position="4052"/>
    </location>
</feature>
<feature type="region of interest" description="Disordered" evidence="2">
    <location>
        <begin position="2383"/>
        <end position="2589"/>
    </location>
</feature>
<feature type="compositionally biased region" description="Basic residues" evidence="2">
    <location>
        <begin position="4747"/>
        <end position="4758"/>
    </location>
</feature>
<feature type="compositionally biased region" description="Basic and acidic residues" evidence="2">
    <location>
        <begin position="2462"/>
        <end position="2472"/>
    </location>
</feature>
<feature type="compositionally biased region" description="Basic residues" evidence="2">
    <location>
        <begin position="3319"/>
        <end position="3332"/>
    </location>
</feature>
<feature type="region of interest" description="Disordered" evidence="2">
    <location>
        <begin position="458"/>
        <end position="483"/>
    </location>
</feature>
<feature type="compositionally biased region" description="Polar residues" evidence="2">
    <location>
        <begin position="3011"/>
        <end position="3021"/>
    </location>
</feature>
<feature type="compositionally biased region" description="Basic residues" evidence="2">
    <location>
        <begin position="2775"/>
        <end position="2785"/>
    </location>
</feature>
<feature type="region of interest" description="Disordered" evidence="2">
    <location>
        <begin position="621"/>
        <end position="645"/>
    </location>
</feature>
<feature type="compositionally biased region" description="Basic and acidic residues" evidence="2">
    <location>
        <begin position="4097"/>
        <end position="4113"/>
    </location>
</feature>
<feature type="compositionally biased region" description="Basic and acidic residues" evidence="2">
    <location>
        <begin position="2621"/>
        <end position="2635"/>
    </location>
</feature>
<feature type="compositionally biased region" description="Polar residues" evidence="2">
    <location>
        <begin position="1817"/>
        <end position="1828"/>
    </location>
</feature>
<feature type="region of interest" description="Disordered" evidence="2">
    <location>
        <begin position="1300"/>
        <end position="1559"/>
    </location>
</feature>
<feature type="compositionally biased region" description="Low complexity" evidence="2">
    <location>
        <begin position="2044"/>
        <end position="2057"/>
    </location>
</feature>
<feature type="region of interest" description="Disordered" evidence="2">
    <location>
        <begin position="1245"/>
        <end position="1284"/>
    </location>
</feature>
<evidence type="ECO:0008006" key="5">
    <source>
        <dbReference type="Google" id="ProtNLM"/>
    </source>
</evidence>
<feature type="compositionally biased region" description="Basic and acidic residues" evidence="2">
    <location>
        <begin position="1650"/>
        <end position="1680"/>
    </location>
</feature>
<feature type="region of interest" description="Disordered" evidence="2">
    <location>
        <begin position="5542"/>
        <end position="5569"/>
    </location>
</feature>
<feature type="compositionally biased region" description="Basic and acidic residues" evidence="2">
    <location>
        <begin position="4939"/>
        <end position="4951"/>
    </location>
</feature>
<feature type="compositionally biased region" description="Low complexity" evidence="2">
    <location>
        <begin position="688"/>
        <end position="697"/>
    </location>
</feature>
<feature type="compositionally biased region" description="Polar residues" evidence="2">
    <location>
        <begin position="3393"/>
        <end position="3418"/>
    </location>
</feature>
<dbReference type="InterPro" id="IPR053268">
    <property type="entry name" value="Woronin_anchor"/>
</dbReference>
<feature type="compositionally biased region" description="Basic and acidic residues" evidence="2">
    <location>
        <begin position="1422"/>
        <end position="1438"/>
    </location>
</feature>
<evidence type="ECO:0000313" key="4">
    <source>
        <dbReference type="Proteomes" id="UP000053029"/>
    </source>
</evidence>
<feature type="compositionally biased region" description="Basic residues" evidence="2">
    <location>
        <begin position="3243"/>
        <end position="3255"/>
    </location>
</feature>
<feature type="compositionally biased region" description="Polar residues" evidence="2">
    <location>
        <begin position="4207"/>
        <end position="4222"/>
    </location>
</feature>
<dbReference type="RefSeq" id="XP_013279168.1">
    <property type="nucleotide sequence ID" value="XM_013423714.1"/>
</dbReference>
<keyword evidence="1" id="KW-0175">Coiled coil</keyword>
<feature type="compositionally biased region" description="Low complexity" evidence="2">
    <location>
        <begin position="1942"/>
        <end position="1951"/>
    </location>
</feature>
<feature type="compositionally biased region" description="Basic and acidic residues" evidence="2">
    <location>
        <begin position="2547"/>
        <end position="2564"/>
    </location>
</feature>
<feature type="compositionally biased region" description="Basic and acidic residues" evidence="2">
    <location>
        <begin position="992"/>
        <end position="1019"/>
    </location>
</feature>
<feature type="region of interest" description="Disordered" evidence="2">
    <location>
        <begin position="3049"/>
        <end position="3078"/>
    </location>
</feature>
<dbReference type="VEuPathDB" id="FungiDB:Z517_10101"/>
<feature type="compositionally biased region" description="Polar residues" evidence="2">
    <location>
        <begin position="2191"/>
        <end position="2201"/>
    </location>
</feature>
<feature type="compositionally biased region" description="Polar residues" evidence="2">
    <location>
        <begin position="3433"/>
        <end position="3443"/>
    </location>
</feature>
<feature type="compositionally biased region" description="Basic residues" evidence="2">
    <location>
        <begin position="5173"/>
        <end position="5188"/>
    </location>
</feature>
<feature type="compositionally biased region" description="Basic and acidic residues" evidence="2">
    <location>
        <begin position="4162"/>
        <end position="4177"/>
    </location>
</feature>
<dbReference type="HOGENOM" id="CLU_000055_0_0_1"/>
<reference evidence="3 4" key="1">
    <citation type="submission" date="2015-01" db="EMBL/GenBank/DDBJ databases">
        <title>The Genome Sequence of Fonsecaea pedrosoi CBS 271.37.</title>
        <authorList>
            <consortium name="The Broad Institute Genomics Platform"/>
            <person name="Cuomo C."/>
            <person name="de Hoog S."/>
            <person name="Gorbushina A."/>
            <person name="Stielow B."/>
            <person name="Teixiera M."/>
            <person name="Abouelleil A."/>
            <person name="Chapman S.B."/>
            <person name="Priest M."/>
            <person name="Young S.K."/>
            <person name="Wortman J."/>
            <person name="Nusbaum C."/>
            <person name="Birren B."/>
        </authorList>
    </citation>
    <scope>NUCLEOTIDE SEQUENCE [LARGE SCALE GENOMIC DNA]</scope>
    <source>
        <strain evidence="3 4">CBS 271.37</strain>
    </source>
</reference>
<feature type="region of interest" description="Disordered" evidence="2">
    <location>
        <begin position="952"/>
        <end position="1168"/>
    </location>
</feature>
<feature type="compositionally biased region" description="Acidic residues" evidence="2">
    <location>
        <begin position="2403"/>
        <end position="2412"/>
    </location>
</feature>
<feature type="compositionally biased region" description="Basic residues" evidence="2">
    <location>
        <begin position="4149"/>
        <end position="4159"/>
    </location>
</feature>
<feature type="compositionally biased region" description="Basic and acidic residues" evidence="2">
    <location>
        <begin position="1356"/>
        <end position="1369"/>
    </location>
</feature>
<feature type="compositionally biased region" description="Basic residues" evidence="2">
    <location>
        <begin position="3709"/>
        <end position="3721"/>
    </location>
</feature>